<evidence type="ECO:0000313" key="2">
    <source>
        <dbReference type="EMBL" id="AKI79189.1"/>
    </source>
</evidence>
<feature type="coiled-coil region" evidence="1">
    <location>
        <begin position="42"/>
        <end position="76"/>
    </location>
</feature>
<reference evidence="2 3" key="1">
    <citation type="submission" date="2014-10" db="EMBL/GenBank/DDBJ databases">
        <title>Pan-genome analysis of Brazilian lineage A amoebal mimiviruses.</title>
        <authorList>
            <person name="Assis F.L."/>
            <person name="Abrahao J.S."/>
            <person name="Kroon E.G."/>
            <person name="Dornas F.P."/>
            <person name="Andrade K.R."/>
            <person name="Borato P.V.M."/>
            <person name="Pilotto M.R."/>
            <person name="Benamar S."/>
            <person name="LaScola B."/>
            <person name="Colson P."/>
        </authorList>
    </citation>
    <scope>NUCLEOTIDE SEQUENCE [LARGE SCALE GENOMIC DNA]</scope>
    <source>
        <strain evidence="2 3">Oyster</strain>
    </source>
</reference>
<proteinExistence type="predicted"/>
<organism evidence="2 3">
    <name type="scientific">Acanthamoeba polyphaga mimivirus</name>
    <name type="common">APMV</name>
    <dbReference type="NCBI Taxonomy" id="212035"/>
    <lineage>
        <taxon>Viruses</taxon>
        <taxon>Varidnaviria</taxon>
        <taxon>Bamfordvirae</taxon>
        <taxon>Nucleocytoviricota</taxon>
        <taxon>Megaviricetes</taxon>
        <taxon>Imitervirales</taxon>
        <taxon>Mimiviridae</taxon>
        <taxon>Megamimivirinae</taxon>
        <taxon>Mimivirus</taxon>
        <taxon>Mimivirus bradfordmassiliense</taxon>
    </lineage>
</organism>
<protein>
    <submittedName>
        <fullName evidence="2">Uncharacterized protein</fullName>
    </submittedName>
</protein>
<evidence type="ECO:0000256" key="1">
    <source>
        <dbReference type="SAM" id="Coils"/>
    </source>
</evidence>
<sequence length="209" mass="24155">MENLPKINHFRDLIKTLNIQIKNKQHGLISIEKQLSVAIDNVENLCLIRNKLKTDIENLLENKIDVENKLLVLRNQTEYIVSSTVKTVVKKFGVVPDINRLDQCIRYLIMTFHPILNPRKPTTDELIKLGPEKIILKAHKFHNNILVMNNNPHVFFHTHDNYQLCEWDGISTKCKCGSICVFWCIEECNLLTDISLSCKNPIGYAKCGF</sequence>
<dbReference type="EMBL" id="KM982401">
    <property type="protein sequence ID" value="AKI79189.1"/>
    <property type="molecule type" value="Genomic_DNA"/>
</dbReference>
<dbReference type="InterPro" id="IPR043878">
    <property type="entry name" value="DUF5854"/>
</dbReference>
<name>A0A0G2Y3W8_MIMIV</name>
<evidence type="ECO:0000313" key="3">
    <source>
        <dbReference type="Proteomes" id="UP000241474"/>
    </source>
</evidence>
<organismHost>
    <name type="scientific">Acanthamoeba polyphaga</name>
    <name type="common">Amoeba</name>
    <dbReference type="NCBI Taxonomy" id="5757"/>
</organismHost>
<keyword evidence="1" id="KW-0175">Coiled coil</keyword>
<dbReference type="Pfam" id="PF19172">
    <property type="entry name" value="DUF5854"/>
    <property type="match status" value="1"/>
</dbReference>
<dbReference type="Proteomes" id="UP000241474">
    <property type="component" value="Segment"/>
</dbReference>
<accession>A0A0G2Y3W8</accession>